<evidence type="ECO:0000256" key="5">
    <source>
        <dbReference type="ARBA" id="ARBA00022670"/>
    </source>
</evidence>
<dbReference type="PIRSF" id="PIRSF039093">
    <property type="entry name" value="HslV"/>
    <property type="match status" value="1"/>
</dbReference>
<evidence type="ECO:0000256" key="12">
    <source>
        <dbReference type="ARBA" id="ARBA00066335"/>
    </source>
</evidence>
<feature type="binding site" evidence="14">
    <location>
        <position position="208"/>
    </location>
    <ligand>
        <name>Na(+)</name>
        <dbReference type="ChEBI" id="CHEBI:29101"/>
    </ligand>
</feature>
<accession>E8UZ39</accession>
<dbReference type="InterPro" id="IPR029055">
    <property type="entry name" value="Ntn_hydrolases_N"/>
</dbReference>
<dbReference type="Gene3D" id="3.60.20.10">
    <property type="entry name" value="Glutamine Phosphoribosylpyrophosphate, subunit 1, domain 1"/>
    <property type="match status" value="1"/>
</dbReference>
<evidence type="ECO:0000256" key="7">
    <source>
        <dbReference type="ARBA" id="ARBA00022723"/>
    </source>
</evidence>
<dbReference type="HOGENOM" id="CLU_093872_1_0_0"/>
<dbReference type="EMBL" id="CP002467">
    <property type="protein sequence ID" value="ADV80984.1"/>
    <property type="molecule type" value="Genomic_DNA"/>
</dbReference>
<evidence type="ECO:0000256" key="15">
    <source>
        <dbReference type="SAM" id="MobiDB-lite"/>
    </source>
</evidence>
<dbReference type="MEROPS" id="T01.006"/>
<dbReference type="PROSITE" id="PS51476">
    <property type="entry name" value="PROTEASOME_BETA_2"/>
    <property type="match status" value="1"/>
</dbReference>
<organism evidence="16 17">
    <name type="scientific">Terriglobus saanensis (strain ATCC BAA-1853 / DSM 23119 / SP1PR4)</name>
    <dbReference type="NCBI Taxonomy" id="401053"/>
    <lineage>
        <taxon>Bacteria</taxon>
        <taxon>Pseudomonadati</taxon>
        <taxon>Acidobacteriota</taxon>
        <taxon>Terriglobia</taxon>
        <taxon>Terriglobales</taxon>
        <taxon>Acidobacteriaceae</taxon>
        <taxon>Terriglobus</taxon>
    </lineage>
</organism>
<feature type="active site" evidence="14">
    <location>
        <position position="41"/>
    </location>
</feature>
<feature type="region of interest" description="Disordered" evidence="15">
    <location>
        <begin position="1"/>
        <end position="22"/>
    </location>
</feature>
<dbReference type="PANTHER" id="PTHR32194">
    <property type="entry name" value="METALLOPROTEASE TLDD"/>
    <property type="match status" value="1"/>
</dbReference>
<sequence>MTEKQNISISNRTSTQETQLVSKPLSSHSYDLGEGRRIRSTTVICVRRNGHVVMAADGQVTLGSAVMKHGAKKIRRLYQDKVLAGFAGSTADAFSLFARFESKLEQFAGNLSRAAVELAKDWRTDKMLRQLEALLIVADVNQVYLLSGNGDVIEPDAIAGGVGVVATIGSGGSFAQAAAYALMENTDLTARQIAEKSMKIAGEICIYTNDSVTIEELGT</sequence>
<dbReference type="KEGG" id="tsa:AciPR4_0143"/>
<protein>
    <recommendedName>
        <fullName evidence="13 14">ATP-dependent protease subunit HslV</fullName>
        <ecNumber evidence="12 14">3.4.25.2</ecNumber>
    </recommendedName>
</protein>
<evidence type="ECO:0000256" key="6">
    <source>
        <dbReference type="ARBA" id="ARBA00022698"/>
    </source>
</evidence>
<comment type="function">
    <text evidence="14">Protease subunit of a proteasome-like degradation complex believed to be a general protein degrading machinery.</text>
</comment>
<comment type="catalytic activity">
    <reaction evidence="10 14">
        <text>ATP-dependent cleavage of peptide bonds with broad specificity.</text>
        <dbReference type="EC" id="3.4.25.2"/>
    </reaction>
</comment>
<dbReference type="GO" id="GO:0004298">
    <property type="term" value="F:threonine-type endopeptidase activity"/>
    <property type="evidence" value="ECO:0007669"/>
    <property type="project" value="UniProtKB-KW"/>
</dbReference>
<evidence type="ECO:0000256" key="14">
    <source>
        <dbReference type="HAMAP-Rule" id="MF_00248"/>
    </source>
</evidence>
<dbReference type="STRING" id="401053.AciPR4_0143"/>
<name>E8UZ39_TERSS</name>
<keyword evidence="6 14" id="KW-0888">Threonine protease</keyword>
<keyword evidence="7 14" id="KW-0479">Metal-binding</keyword>
<evidence type="ECO:0000256" key="8">
    <source>
        <dbReference type="ARBA" id="ARBA00022801"/>
    </source>
</evidence>
<proteinExistence type="inferred from homology"/>
<dbReference type="InterPro" id="IPR001353">
    <property type="entry name" value="Proteasome_sua/b"/>
</dbReference>
<comment type="similarity">
    <text evidence="2 14">Belongs to the peptidase T1B family. HslV subfamily.</text>
</comment>
<reference evidence="16 17" key="1">
    <citation type="journal article" date="2012" name="Stand. Genomic Sci.">
        <title>Complete genome sequence of Terriglobus saanensis type strain SP1PR4(T), an Acidobacteria from tundra soil.</title>
        <authorList>
            <person name="Rawat S.R."/>
            <person name="Mannisto M.K."/>
            <person name="Starovoytov V."/>
            <person name="Goodwin L."/>
            <person name="Nolan M."/>
            <person name="Hauser L."/>
            <person name="Land M."/>
            <person name="Davenport K.W."/>
            <person name="Woyke T."/>
            <person name="Haggblom M.M."/>
        </authorList>
    </citation>
    <scope>NUCLEOTIDE SEQUENCE</scope>
    <source>
        <strain evidence="17">ATCC BAA-1853 / DSM 23119 / SP1PR4</strain>
    </source>
</reference>
<dbReference type="GO" id="GO:0005839">
    <property type="term" value="C:proteasome core complex"/>
    <property type="evidence" value="ECO:0007669"/>
    <property type="project" value="InterPro"/>
</dbReference>
<keyword evidence="8 14" id="KW-0378">Hydrolase</keyword>
<evidence type="ECO:0000256" key="3">
    <source>
        <dbReference type="ARBA" id="ARBA00022490"/>
    </source>
</evidence>
<gene>
    <name evidence="14" type="primary">hslV</name>
    <name evidence="16" type="ordered locus">AciPR4_0143</name>
</gene>
<evidence type="ECO:0000256" key="9">
    <source>
        <dbReference type="ARBA" id="ARBA00023053"/>
    </source>
</evidence>
<dbReference type="HAMAP" id="MF_00248">
    <property type="entry name" value="HslV"/>
    <property type="match status" value="1"/>
</dbReference>
<evidence type="ECO:0000256" key="11">
    <source>
        <dbReference type="ARBA" id="ARBA00064434"/>
    </source>
</evidence>
<dbReference type="GO" id="GO:0009376">
    <property type="term" value="C:HslUV protease complex"/>
    <property type="evidence" value="ECO:0007669"/>
    <property type="project" value="UniProtKB-UniRule"/>
</dbReference>
<dbReference type="NCBIfam" id="NF003964">
    <property type="entry name" value="PRK05456.1"/>
    <property type="match status" value="1"/>
</dbReference>
<comment type="subunit">
    <text evidence="11 14">A double ring-shaped homohexamer of HslV is capped on each side by a ring-shaped HslU homohexamer. The assembly of the HslU/HslV complex is dependent on binding of ATP.</text>
</comment>
<evidence type="ECO:0000256" key="2">
    <source>
        <dbReference type="ARBA" id="ARBA00006053"/>
    </source>
</evidence>
<dbReference type="SUPFAM" id="SSF56235">
    <property type="entry name" value="N-terminal nucleophile aminohydrolases (Ntn hydrolases)"/>
    <property type="match status" value="1"/>
</dbReference>
<evidence type="ECO:0000313" key="16">
    <source>
        <dbReference type="EMBL" id="ADV80984.1"/>
    </source>
</evidence>
<keyword evidence="3 14" id="KW-0963">Cytoplasm</keyword>
<keyword evidence="9 14" id="KW-0915">Sodium</keyword>
<comment type="activity regulation">
    <text evidence="14">Allosterically activated by HslU binding.</text>
</comment>
<dbReference type="eggNOG" id="COG5405">
    <property type="taxonomic scope" value="Bacteria"/>
</dbReference>
<keyword evidence="16" id="KW-0647">Proteasome</keyword>
<dbReference type="Pfam" id="PF00227">
    <property type="entry name" value="Proteasome"/>
    <property type="match status" value="1"/>
</dbReference>
<keyword evidence="17" id="KW-1185">Reference proteome</keyword>
<dbReference type="EC" id="3.4.25.2" evidence="12 14"/>
<evidence type="ECO:0000256" key="1">
    <source>
        <dbReference type="ARBA" id="ARBA00004496"/>
    </source>
</evidence>
<dbReference type="InterPro" id="IPR022281">
    <property type="entry name" value="ATP-dep_Prtase_HsIV_su"/>
</dbReference>
<evidence type="ECO:0000313" key="17">
    <source>
        <dbReference type="Proteomes" id="UP000006844"/>
    </source>
</evidence>
<keyword evidence="5 14" id="KW-0645">Protease</keyword>
<dbReference type="Proteomes" id="UP000006844">
    <property type="component" value="Chromosome"/>
</dbReference>
<dbReference type="PANTHER" id="PTHR32194:SF0">
    <property type="entry name" value="ATP-DEPENDENT PROTEASE SUBUNIT HSLV"/>
    <property type="match status" value="1"/>
</dbReference>
<dbReference type="GO" id="GO:0051603">
    <property type="term" value="P:proteolysis involved in protein catabolic process"/>
    <property type="evidence" value="ECO:0007669"/>
    <property type="project" value="InterPro"/>
</dbReference>
<dbReference type="FunFam" id="3.60.20.10:FF:000002">
    <property type="entry name" value="ATP-dependent protease subunit HslV"/>
    <property type="match status" value="1"/>
</dbReference>
<dbReference type="InterPro" id="IPR023333">
    <property type="entry name" value="Proteasome_suB-type"/>
</dbReference>
<evidence type="ECO:0000256" key="13">
    <source>
        <dbReference type="ARBA" id="ARBA00074399"/>
    </source>
</evidence>
<dbReference type="AlphaFoldDB" id="E8UZ39"/>
<evidence type="ECO:0000256" key="10">
    <source>
        <dbReference type="ARBA" id="ARBA00052385"/>
    </source>
</evidence>
<dbReference type="CDD" id="cd01913">
    <property type="entry name" value="protease_HslV"/>
    <property type="match status" value="1"/>
</dbReference>
<keyword evidence="4 14" id="KW-0021">Allosteric enzyme</keyword>
<dbReference type="OrthoDB" id="9804884at2"/>
<feature type="binding site" evidence="14">
    <location>
        <position position="202"/>
    </location>
    <ligand>
        <name>Na(+)</name>
        <dbReference type="ChEBI" id="CHEBI:29101"/>
    </ligand>
</feature>
<comment type="subcellular location">
    <subcellularLocation>
        <location evidence="1 14">Cytoplasm</location>
    </subcellularLocation>
</comment>
<dbReference type="GO" id="GO:0046872">
    <property type="term" value="F:metal ion binding"/>
    <property type="evidence" value="ECO:0007669"/>
    <property type="project" value="UniProtKB-KW"/>
</dbReference>
<feature type="binding site" evidence="14">
    <location>
        <position position="205"/>
    </location>
    <ligand>
        <name>Na(+)</name>
        <dbReference type="ChEBI" id="CHEBI:29101"/>
    </ligand>
</feature>
<dbReference type="NCBIfam" id="TIGR03692">
    <property type="entry name" value="ATP_dep_HslV"/>
    <property type="match status" value="1"/>
</dbReference>
<evidence type="ECO:0000256" key="4">
    <source>
        <dbReference type="ARBA" id="ARBA00022533"/>
    </source>
</evidence>